<feature type="region of interest" description="Disordered" evidence="1">
    <location>
        <begin position="180"/>
        <end position="199"/>
    </location>
</feature>
<dbReference type="EMBL" id="CP134146">
    <property type="protein sequence ID" value="WNC67626.1"/>
    <property type="molecule type" value="Genomic_DNA"/>
</dbReference>
<dbReference type="Proteomes" id="UP001248581">
    <property type="component" value="Chromosome"/>
</dbReference>
<organism evidence="3 4">
    <name type="scientific">Thalassotalea nanhaiensis</name>
    <dbReference type="NCBI Taxonomy" id="3065648"/>
    <lineage>
        <taxon>Bacteria</taxon>
        <taxon>Pseudomonadati</taxon>
        <taxon>Pseudomonadota</taxon>
        <taxon>Gammaproteobacteria</taxon>
        <taxon>Alteromonadales</taxon>
        <taxon>Colwelliaceae</taxon>
        <taxon>Thalassotalea</taxon>
    </lineage>
</organism>
<feature type="compositionally biased region" description="Acidic residues" evidence="1">
    <location>
        <begin position="185"/>
        <end position="199"/>
    </location>
</feature>
<dbReference type="RefSeq" id="WP_348386785.1">
    <property type="nucleotide sequence ID" value="NZ_CP134146.1"/>
</dbReference>
<evidence type="ECO:0000256" key="2">
    <source>
        <dbReference type="SAM" id="Phobius"/>
    </source>
</evidence>
<protein>
    <submittedName>
        <fullName evidence="3">Prepilin-type N-terminal cleavage/methylation domain-containing protein</fullName>
    </submittedName>
</protein>
<keyword evidence="4" id="KW-1185">Reference proteome</keyword>
<dbReference type="PROSITE" id="PS00409">
    <property type="entry name" value="PROKAR_NTER_METHYL"/>
    <property type="match status" value="1"/>
</dbReference>
<keyword evidence="2" id="KW-0812">Transmembrane</keyword>
<name>A0ABY9TGQ2_9GAMM</name>
<dbReference type="Pfam" id="PF07963">
    <property type="entry name" value="N_methyl"/>
    <property type="match status" value="1"/>
</dbReference>
<evidence type="ECO:0000313" key="3">
    <source>
        <dbReference type="EMBL" id="WNC67626.1"/>
    </source>
</evidence>
<proteinExistence type="predicted"/>
<dbReference type="InterPro" id="IPR018247">
    <property type="entry name" value="EF_Hand_1_Ca_BS"/>
</dbReference>
<dbReference type="NCBIfam" id="TIGR02532">
    <property type="entry name" value="IV_pilin_GFxxxE"/>
    <property type="match status" value="1"/>
</dbReference>
<feature type="transmembrane region" description="Helical" evidence="2">
    <location>
        <begin position="12"/>
        <end position="34"/>
    </location>
</feature>
<keyword evidence="2" id="KW-0472">Membrane</keyword>
<keyword evidence="2" id="KW-1133">Transmembrane helix</keyword>
<accession>A0ABY9TGQ2</accession>
<evidence type="ECO:0000256" key="1">
    <source>
        <dbReference type="SAM" id="MobiDB-lite"/>
    </source>
</evidence>
<dbReference type="PROSITE" id="PS00018">
    <property type="entry name" value="EF_HAND_1"/>
    <property type="match status" value="1"/>
</dbReference>
<reference evidence="4" key="1">
    <citation type="submission" date="2023-09" db="EMBL/GenBank/DDBJ databases">
        <authorList>
            <person name="Li S."/>
            <person name="Li X."/>
            <person name="Zhang C."/>
            <person name="Zhao Z."/>
        </authorList>
    </citation>
    <scope>NUCLEOTIDE SEQUENCE [LARGE SCALE GENOMIC DNA]</scope>
    <source>
        <strain evidence="4">SQ345</strain>
    </source>
</reference>
<evidence type="ECO:0000313" key="4">
    <source>
        <dbReference type="Proteomes" id="UP001248581"/>
    </source>
</evidence>
<gene>
    <name evidence="3" type="ORF">RI845_14010</name>
</gene>
<sequence>MIKNNKGFTLIELLLSMVFGLIVLAGVIYVYVAVIGSTATTLKTSKLNTQLMTIMSVVTGDIRRAGFWAETGSLASENVFNQQGDTAIEAFKSDNTVVSENTNVDGSCIVYAYDKDEDGELDDDEYSGFRLNGQILEMLTTPSVTKGDNCNTGGWETLSEPRIYKIKSFTVNPQNSACVNSNEPDGLDDDGANGVDDDDERDCYSITPNTGDITVETREFIISITGELTDDSFITHSLTQNVRVRNDLVRAR</sequence>
<dbReference type="InterPro" id="IPR012902">
    <property type="entry name" value="N_methyl_site"/>
</dbReference>